<organism evidence="1 2">
    <name type="scientific">Eumeta variegata</name>
    <name type="common">Bagworm moth</name>
    <name type="synonym">Eumeta japonica</name>
    <dbReference type="NCBI Taxonomy" id="151549"/>
    <lineage>
        <taxon>Eukaryota</taxon>
        <taxon>Metazoa</taxon>
        <taxon>Ecdysozoa</taxon>
        <taxon>Arthropoda</taxon>
        <taxon>Hexapoda</taxon>
        <taxon>Insecta</taxon>
        <taxon>Pterygota</taxon>
        <taxon>Neoptera</taxon>
        <taxon>Endopterygota</taxon>
        <taxon>Lepidoptera</taxon>
        <taxon>Glossata</taxon>
        <taxon>Ditrysia</taxon>
        <taxon>Tineoidea</taxon>
        <taxon>Psychidae</taxon>
        <taxon>Oiketicinae</taxon>
        <taxon>Eumeta</taxon>
    </lineage>
</organism>
<sequence>MGGESLLLFNSHLIDFYKLSTSTVRSSGGSNWTLRGLLQNDAKEVARMIRLKLLMDSDGYSLYQRNSLMRPSCGCTSYKLQRNWAAVWHVIRRPVSALNGRATAPVNARCTAIPACGSRQCACASYSARVCVLRPTAPRPACAPFYFVFTTTRPARRLSSRRTICSAAGVFDIGRTLLRPPQWISRNFKRSNGRGHLDLLRGSGILLFPGLPDLR</sequence>
<proteinExistence type="predicted"/>
<accession>A0A4C1WXI3</accession>
<protein>
    <submittedName>
        <fullName evidence="1">Uncharacterized protein</fullName>
    </submittedName>
</protein>
<dbReference type="Proteomes" id="UP000299102">
    <property type="component" value="Unassembled WGS sequence"/>
</dbReference>
<dbReference type="AlphaFoldDB" id="A0A4C1WXI3"/>
<comment type="caution">
    <text evidence="1">The sequence shown here is derived from an EMBL/GenBank/DDBJ whole genome shotgun (WGS) entry which is preliminary data.</text>
</comment>
<gene>
    <name evidence="1" type="ORF">EVAR_87890_1</name>
</gene>
<dbReference type="EMBL" id="BGZK01000655">
    <property type="protein sequence ID" value="GBP54817.1"/>
    <property type="molecule type" value="Genomic_DNA"/>
</dbReference>
<evidence type="ECO:0000313" key="1">
    <source>
        <dbReference type="EMBL" id="GBP54817.1"/>
    </source>
</evidence>
<keyword evidence="2" id="KW-1185">Reference proteome</keyword>
<evidence type="ECO:0000313" key="2">
    <source>
        <dbReference type="Proteomes" id="UP000299102"/>
    </source>
</evidence>
<reference evidence="1 2" key="1">
    <citation type="journal article" date="2019" name="Commun. Biol.">
        <title>The bagworm genome reveals a unique fibroin gene that provides high tensile strength.</title>
        <authorList>
            <person name="Kono N."/>
            <person name="Nakamura H."/>
            <person name="Ohtoshi R."/>
            <person name="Tomita M."/>
            <person name="Numata K."/>
            <person name="Arakawa K."/>
        </authorList>
    </citation>
    <scope>NUCLEOTIDE SEQUENCE [LARGE SCALE GENOMIC DNA]</scope>
</reference>
<name>A0A4C1WXI3_EUMVA</name>